<dbReference type="AlphaFoldDB" id="A0A919PCF9"/>
<feature type="domain" description="EccD-like transmembrane" evidence="2">
    <location>
        <begin position="130"/>
        <end position="477"/>
    </location>
</feature>
<feature type="transmembrane region" description="Helical" evidence="1">
    <location>
        <begin position="180"/>
        <end position="201"/>
    </location>
</feature>
<feature type="transmembrane region" description="Helical" evidence="1">
    <location>
        <begin position="450"/>
        <end position="470"/>
    </location>
</feature>
<feature type="transmembrane region" description="Helical" evidence="1">
    <location>
        <begin position="392"/>
        <end position="411"/>
    </location>
</feature>
<keyword evidence="1" id="KW-0472">Membrane</keyword>
<evidence type="ECO:0000313" key="3">
    <source>
        <dbReference type="EMBL" id="GIG36067.1"/>
    </source>
</evidence>
<reference evidence="3" key="1">
    <citation type="submission" date="2021-01" db="EMBL/GenBank/DDBJ databases">
        <title>Whole genome shotgun sequence of Cellulomonas pakistanensis NBRC 110800.</title>
        <authorList>
            <person name="Komaki H."/>
            <person name="Tamura T."/>
        </authorList>
    </citation>
    <scope>NUCLEOTIDE SEQUENCE</scope>
    <source>
        <strain evidence="3">NBRC 110800</strain>
    </source>
</reference>
<evidence type="ECO:0000259" key="2">
    <source>
        <dbReference type="Pfam" id="PF19053"/>
    </source>
</evidence>
<evidence type="ECO:0000313" key="4">
    <source>
        <dbReference type="Proteomes" id="UP000642125"/>
    </source>
</evidence>
<dbReference type="InterPro" id="IPR044049">
    <property type="entry name" value="EccD_transm"/>
</dbReference>
<protein>
    <recommendedName>
        <fullName evidence="2">EccD-like transmembrane domain-containing protein</fullName>
    </recommendedName>
</protein>
<dbReference type="Pfam" id="PF19053">
    <property type="entry name" value="EccD"/>
    <property type="match status" value="1"/>
</dbReference>
<dbReference type="EMBL" id="BONO01000008">
    <property type="protein sequence ID" value="GIG36067.1"/>
    <property type="molecule type" value="Genomic_DNA"/>
</dbReference>
<sequence>MTGAAPGAGGTAADARRARDLAEGERVTVQAPGAPLTRVAVHLGARRLDVALDAARTLGELLAAAGVPLVPGLLALDSSGRALDLAAPVAEQVADGAVVHVVAPAPRPRGRAARARAEWVARRPDPQPALLGAAAATSGVLAAVALIDPVARGWLALAAALVLGVAALVLAVVPVAAATAATLAAPVLGFAAGVAAVDPAGSADRRLALVAGLVAATAAAAVRWVATRAQRQGQDVAGVVVVAVGVVAALALAVLLAGLPGVVAAAALLGLTPVGLRALPVLALSVPDEQLVDLAHVARTAPSVRGPRPRGLGRVNERQVVRTVGAAERRTDAGVLLVCAVPPVLVPVVLAAALGDPLRGTLRGWAAVALVAALVAVLALQPRTARGPVARWAPRVAAGLVLLELAVLGGPRVGADAVLLAVGCVVVALAAAAIGLALGRGWRSVVASRFGDFFEGLGVVLALPAALVAADLVETLRRVTS</sequence>
<dbReference type="Proteomes" id="UP000642125">
    <property type="component" value="Unassembled WGS sequence"/>
</dbReference>
<organism evidence="3 4">
    <name type="scientific">Cellulomonas pakistanensis</name>
    <dbReference type="NCBI Taxonomy" id="992287"/>
    <lineage>
        <taxon>Bacteria</taxon>
        <taxon>Bacillati</taxon>
        <taxon>Actinomycetota</taxon>
        <taxon>Actinomycetes</taxon>
        <taxon>Micrococcales</taxon>
        <taxon>Cellulomonadaceae</taxon>
        <taxon>Cellulomonas</taxon>
    </lineage>
</organism>
<keyword evidence="1" id="KW-1133">Transmembrane helix</keyword>
<name>A0A919PCF9_9CELL</name>
<keyword evidence="4" id="KW-1185">Reference proteome</keyword>
<gene>
    <name evidence="3" type="ORF">Cpa01nite_14480</name>
</gene>
<feature type="transmembrane region" description="Helical" evidence="1">
    <location>
        <begin position="207"/>
        <end position="226"/>
    </location>
</feature>
<evidence type="ECO:0000256" key="1">
    <source>
        <dbReference type="SAM" id="Phobius"/>
    </source>
</evidence>
<feature type="transmembrane region" description="Helical" evidence="1">
    <location>
        <begin position="361"/>
        <end position="380"/>
    </location>
</feature>
<accession>A0A919PCF9</accession>
<feature type="transmembrane region" description="Helical" evidence="1">
    <location>
        <begin position="129"/>
        <end position="147"/>
    </location>
</feature>
<keyword evidence="1" id="KW-0812">Transmembrane</keyword>
<proteinExistence type="predicted"/>
<feature type="transmembrane region" description="Helical" evidence="1">
    <location>
        <begin position="417"/>
        <end position="438"/>
    </location>
</feature>
<feature type="transmembrane region" description="Helical" evidence="1">
    <location>
        <begin position="153"/>
        <end position="173"/>
    </location>
</feature>
<feature type="transmembrane region" description="Helical" evidence="1">
    <location>
        <begin position="335"/>
        <end position="355"/>
    </location>
</feature>
<feature type="transmembrane region" description="Helical" evidence="1">
    <location>
        <begin position="238"/>
        <end position="257"/>
    </location>
</feature>
<comment type="caution">
    <text evidence="3">The sequence shown here is derived from an EMBL/GenBank/DDBJ whole genome shotgun (WGS) entry which is preliminary data.</text>
</comment>